<keyword evidence="2" id="KW-1185">Reference proteome</keyword>
<gene>
    <name evidence="1" type="ORF">CAK95_01115</name>
</gene>
<dbReference type="AlphaFoldDB" id="A0A1W6ZKQ7"/>
<dbReference type="KEGG" id="psin:CAK95_01115"/>
<organism evidence="1 2">
    <name type="scientific">Pseudorhodoplanes sinuspersici</name>
    <dbReference type="NCBI Taxonomy" id="1235591"/>
    <lineage>
        <taxon>Bacteria</taxon>
        <taxon>Pseudomonadati</taxon>
        <taxon>Pseudomonadota</taxon>
        <taxon>Alphaproteobacteria</taxon>
        <taxon>Hyphomicrobiales</taxon>
        <taxon>Pseudorhodoplanes</taxon>
    </lineage>
</organism>
<proteinExistence type="predicted"/>
<name>A0A1W6ZKQ7_9HYPH</name>
<accession>A0A1W6ZKQ7</accession>
<sequence>MMPPKLAHESEHRGKMVGVIGVHQGLFGRVTLFRTNQPVHVRATRMSMPASKWKERTALTM</sequence>
<reference evidence="1 2" key="1">
    <citation type="submission" date="2017-05" db="EMBL/GenBank/DDBJ databases">
        <title>Full genome sequence of Pseudorhodoplanes sinuspersici.</title>
        <authorList>
            <person name="Dastgheib S.M.M."/>
            <person name="Shavandi M."/>
            <person name="Tirandaz H."/>
        </authorList>
    </citation>
    <scope>NUCLEOTIDE SEQUENCE [LARGE SCALE GENOMIC DNA]</scope>
    <source>
        <strain evidence="1 2">RIPI110</strain>
    </source>
</reference>
<dbReference type="EMBL" id="CP021112">
    <property type="protein sequence ID" value="ARP97835.1"/>
    <property type="molecule type" value="Genomic_DNA"/>
</dbReference>
<evidence type="ECO:0000313" key="1">
    <source>
        <dbReference type="EMBL" id="ARP97835.1"/>
    </source>
</evidence>
<evidence type="ECO:0000313" key="2">
    <source>
        <dbReference type="Proteomes" id="UP000194137"/>
    </source>
</evidence>
<dbReference type="Proteomes" id="UP000194137">
    <property type="component" value="Chromosome"/>
</dbReference>
<dbReference type="STRING" id="1235591.CAK95_01115"/>
<protein>
    <submittedName>
        <fullName evidence="1">Uncharacterized protein</fullName>
    </submittedName>
</protein>